<protein>
    <recommendedName>
        <fullName evidence="3">Phytanoyl-CoA dioxygenase</fullName>
    </recommendedName>
</protein>
<comment type="caution">
    <text evidence="1">The sequence shown here is derived from an EMBL/GenBank/DDBJ whole genome shotgun (WGS) entry which is preliminary data.</text>
</comment>
<dbReference type="PANTHER" id="PTHR31630:SF6">
    <property type="entry name" value="PHYTANOYL-COA DIOXYGENASE-RELATED"/>
    <property type="match status" value="1"/>
</dbReference>
<organism evidence="1 2">
    <name type="scientific">Adineta steineri</name>
    <dbReference type="NCBI Taxonomy" id="433720"/>
    <lineage>
        <taxon>Eukaryota</taxon>
        <taxon>Metazoa</taxon>
        <taxon>Spiralia</taxon>
        <taxon>Gnathifera</taxon>
        <taxon>Rotifera</taxon>
        <taxon>Eurotatoria</taxon>
        <taxon>Bdelloidea</taxon>
        <taxon>Adinetida</taxon>
        <taxon>Adinetidae</taxon>
        <taxon>Adineta</taxon>
    </lineage>
</organism>
<dbReference type="Proteomes" id="UP000663860">
    <property type="component" value="Unassembled WGS sequence"/>
</dbReference>
<dbReference type="InterPro" id="IPR008775">
    <property type="entry name" value="Phytyl_CoA_dOase-like"/>
</dbReference>
<name>A0A815R618_9BILA</name>
<reference evidence="1" key="1">
    <citation type="submission" date="2021-02" db="EMBL/GenBank/DDBJ databases">
        <authorList>
            <person name="Nowell W R."/>
        </authorList>
    </citation>
    <scope>NUCLEOTIDE SEQUENCE</scope>
</reference>
<dbReference type="Gene3D" id="2.60.120.620">
    <property type="entry name" value="q2cbj1_9rhob like domain"/>
    <property type="match status" value="1"/>
</dbReference>
<dbReference type="AlphaFoldDB" id="A0A815R618"/>
<evidence type="ECO:0000313" key="2">
    <source>
        <dbReference type="Proteomes" id="UP000663860"/>
    </source>
</evidence>
<proteinExistence type="predicted"/>
<accession>A0A815R618</accession>
<dbReference type="EMBL" id="CAJNOE010002208">
    <property type="protein sequence ID" value="CAF1473076.1"/>
    <property type="molecule type" value="Genomic_DNA"/>
</dbReference>
<dbReference type="PANTHER" id="PTHR31630">
    <property type="entry name" value="PHYTANOYL-COA DIOXYGENASE-RELATED-RELATED"/>
    <property type="match status" value="1"/>
</dbReference>
<dbReference type="SUPFAM" id="SSF51197">
    <property type="entry name" value="Clavaminate synthase-like"/>
    <property type="match status" value="1"/>
</dbReference>
<sequence>MYASKAKKISEVNVNYEVIPPRFSVQDAEELQQGVEYLTEYGYAVFSNILTDDEVNNSVDLLWKHLENLKRPCYVRRNNPEAWDINWPGSTNIGLLNDHGIGQSEFMWYLRGIPNIKKVFSHIWNSNELFTSFDGAGCFRNWHLNKKWKTDSGWYHCDQNPFKKPDRIKKVFSHIWNSNELFTSFDGAGCFRNWHLNKKWKTDSGWYHCDQNPFKKPDRCSVQGFVSLTDNNESTGGLVIVPGSHKNFINLQFLVNEERLWGDFVAMPSEVTETIHPRLVQCKAGDLIVWDSRCIHCNTPALIDKPDYETFSKTQLLRIVAYICMSPLSLFEPDGVRYESLEEFRELREDFVRDRVTCTHWPLELATASRAPHIDKIPLKLNACQHSLIVGTHVEPENGTAETIF</sequence>
<dbReference type="Pfam" id="PF05721">
    <property type="entry name" value="PhyH"/>
    <property type="match status" value="1"/>
</dbReference>
<evidence type="ECO:0000313" key="1">
    <source>
        <dbReference type="EMBL" id="CAF1473076.1"/>
    </source>
</evidence>
<evidence type="ECO:0008006" key="3">
    <source>
        <dbReference type="Google" id="ProtNLM"/>
    </source>
</evidence>
<gene>
    <name evidence="1" type="ORF">IZO911_LOCUS43568</name>
</gene>